<accession>A0ABV2QLX1</accession>
<evidence type="ECO:0000313" key="3">
    <source>
        <dbReference type="Proteomes" id="UP001549257"/>
    </source>
</evidence>
<protein>
    <recommendedName>
        <fullName evidence="4">Restriction endonuclease</fullName>
    </recommendedName>
</protein>
<evidence type="ECO:0008006" key="4">
    <source>
        <dbReference type="Google" id="ProtNLM"/>
    </source>
</evidence>
<feature type="region of interest" description="Disordered" evidence="1">
    <location>
        <begin position="98"/>
        <end position="117"/>
    </location>
</feature>
<name>A0ABV2QLX1_9MICO</name>
<dbReference type="Proteomes" id="UP001549257">
    <property type="component" value="Unassembled WGS sequence"/>
</dbReference>
<feature type="compositionally biased region" description="Basic and acidic residues" evidence="1">
    <location>
        <begin position="105"/>
        <end position="117"/>
    </location>
</feature>
<keyword evidence="3" id="KW-1185">Reference proteome</keyword>
<evidence type="ECO:0000313" key="2">
    <source>
        <dbReference type="EMBL" id="MET4581580.1"/>
    </source>
</evidence>
<comment type="caution">
    <text evidence="2">The sequence shown here is derived from an EMBL/GenBank/DDBJ whole genome shotgun (WGS) entry which is preliminary data.</text>
</comment>
<evidence type="ECO:0000256" key="1">
    <source>
        <dbReference type="SAM" id="MobiDB-lite"/>
    </source>
</evidence>
<gene>
    <name evidence="2" type="ORF">ABIE21_001070</name>
</gene>
<organism evidence="2 3">
    <name type="scientific">Conyzicola nivalis</name>
    <dbReference type="NCBI Taxonomy" id="1477021"/>
    <lineage>
        <taxon>Bacteria</taxon>
        <taxon>Bacillati</taxon>
        <taxon>Actinomycetota</taxon>
        <taxon>Actinomycetes</taxon>
        <taxon>Micrococcales</taxon>
        <taxon>Microbacteriaceae</taxon>
        <taxon>Conyzicola</taxon>
    </lineage>
</organism>
<dbReference type="EMBL" id="JBEPSJ010000001">
    <property type="protein sequence ID" value="MET4581580.1"/>
    <property type="molecule type" value="Genomic_DNA"/>
</dbReference>
<sequence length="527" mass="58545">MTPTNVSRKTTQNVTWDQLKSAIRKTDRDSLLMQAAAVTARFAKGEDLEEWKPLGVTPWTVADVARTALAFGRPNVHRTDMATLFRLCNMNALLIDEEGAPKQSGDSRRSVESPESREASRNRLARILARVFFEQFPGQRSVLAEVARSILLFGAAVEFPDDFYPKVMKPGWFEHLTGGLTFENYIESVFLFSVMAQQQHGQVSIDVLDSPAFLELADVFSLEAARRVYTEHLVTTVEAFKQVNREWQDPLPSAAKKFAFNPLTDKPFIEGVAPTSLAPWVQAIIAKALPPSIYFLPPSELRKSFADELGPVFQHYTGRQLGQIVGPRHVLQEVRYKSGKDSIDSCDWILDLPDVLVLIECKARQPIESVRTGGADWLRSIEGSIGKGISQLNRSNAHIELISALLPQLDISKPRVGIVITLEPFYLNQNWLIRERLKQADFPIGVISIGELEALVLLNSKELGQALLSAATAADDNVMLLNPALDQTNGRENPLLVQTWESIGLFARMEKSGASFGLGPEARSDEP</sequence>
<reference evidence="2 3" key="1">
    <citation type="submission" date="2024-06" db="EMBL/GenBank/DDBJ databases">
        <title>Sorghum-associated microbial communities from plants grown in Nebraska, USA.</title>
        <authorList>
            <person name="Schachtman D."/>
        </authorList>
    </citation>
    <scope>NUCLEOTIDE SEQUENCE [LARGE SCALE GENOMIC DNA]</scope>
    <source>
        <strain evidence="2 3">2857</strain>
    </source>
</reference>
<proteinExistence type="predicted"/>
<dbReference type="RefSeq" id="WP_354023747.1">
    <property type="nucleotide sequence ID" value="NZ_JBEPSJ010000001.1"/>
</dbReference>